<evidence type="ECO:0000313" key="1">
    <source>
        <dbReference type="EMBL" id="EON77593.1"/>
    </source>
</evidence>
<organism evidence="1 2">
    <name type="scientific">Lunatimonas lonarensis</name>
    <dbReference type="NCBI Taxonomy" id="1232681"/>
    <lineage>
        <taxon>Bacteria</taxon>
        <taxon>Pseudomonadati</taxon>
        <taxon>Bacteroidota</taxon>
        <taxon>Cytophagia</taxon>
        <taxon>Cytophagales</taxon>
        <taxon>Cyclobacteriaceae</taxon>
    </lineage>
</organism>
<name>R7ZU85_9BACT</name>
<proteinExistence type="predicted"/>
<evidence type="ECO:0000313" key="2">
    <source>
        <dbReference type="Proteomes" id="UP000013909"/>
    </source>
</evidence>
<keyword evidence="2" id="KW-1185">Reference proteome</keyword>
<dbReference type="EMBL" id="AQHR01000050">
    <property type="protein sequence ID" value="EON77593.1"/>
    <property type="molecule type" value="Genomic_DNA"/>
</dbReference>
<dbReference type="AlphaFoldDB" id="R7ZU85"/>
<reference evidence="1 2" key="1">
    <citation type="submission" date="2013-02" db="EMBL/GenBank/DDBJ databases">
        <title>A novel strain isolated from Lonar lake, Maharashtra, India.</title>
        <authorList>
            <person name="Singh A."/>
        </authorList>
    </citation>
    <scope>NUCLEOTIDE SEQUENCE [LARGE SCALE GENOMIC DNA]</scope>
    <source>
        <strain evidence="1 2">AK24</strain>
    </source>
</reference>
<protein>
    <submittedName>
        <fullName evidence="1">Uncharacterized protein</fullName>
    </submittedName>
</protein>
<accession>R7ZU85</accession>
<dbReference type="Proteomes" id="UP000013909">
    <property type="component" value="Unassembled WGS sequence"/>
</dbReference>
<comment type="caution">
    <text evidence="1">The sequence shown here is derived from an EMBL/GenBank/DDBJ whole genome shotgun (WGS) entry which is preliminary data.</text>
</comment>
<gene>
    <name evidence="1" type="ORF">ADIS_1812</name>
</gene>
<sequence>MAILFVFCQMIQKKASAEDRTTMISQVLPNKLETLVNDA</sequence>